<dbReference type="Proteomes" id="UP000503349">
    <property type="component" value="Chromosome 3"/>
</dbReference>
<dbReference type="EMBL" id="CM015714">
    <property type="protein sequence ID" value="KAF3688112.1"/>
    <property type="molecule type" value="Genomic_DNA"/>
</dbReference>
<evidence type="ECO:0000313" key="3">
    <source>
        <dbReference type="Proteomes" id="UP000503349"/>
    </source>
</evidence>
<organism evidence="2 3">
    <name type="scientific">Channa argus</name>
    <name type="common">Northern snakehead</name>
    <name type="synonym">Ophicephalus argus</name>
    <dbReference type="NCBI Taxonomy" id="215402"/>
    <lineage>
        <taxon>Eukaryota</taxon>
        <taxon>Metazoa</taxon>
        <taxon>Chordata</taxon>
        <taxon>Craniata</taxon>
        <taxon>Vertebrata</taxon>
        <taxon>Euteleostomi</taxon>
        <taxon>Actinopterygii</taxon>
        <taxon>Neopterygii</taxon>
        <taxon>Teleostei</taxon>
        <taxon>Neoteleostei</taxon>
        <taxon>Acanthomorphata</taxon>
        <taxon>Anabantaria</taxon>
        <taxon>Anabantiformes</taxon>
        <taxon>Channoidei</taxon>
        <taxon>Channidae</taxon>
        <taxon>Channa</taxon>
    </lineage>
</organism>
<dbReference type="InterPro" id="IPR040958">
    <property type="entry name" value="SNAD1"/>
</dbReference>
<protein>
    <submittedName>
        <fullName evidence="2">Uncharacterized protein</fullName>
    </submittedName>
</protein>
<gene>
    <name evidence="2" type="ORF">EXN66_Car003784</name>
</gene>
<evidence type="ECO:0000256" key="1">
    <source>
        <dbReference type="SAM" id="SignalP"/>
    </source>
</evidence>
<name>A0A6G1PCZ3_CHAAH</name>
<proteinExistence type="predicted"/>
<feature type="signal peptide" evidence="1">
    <location>
        <begin position="1"/>
        <end position="31"/>
    </location>
</feature>
<evidence type="ECO:0000313" key="2">
    <source>
        <dbReference type="EMBL" id="KAF3688112.1"/>
    </source>
</evidence>
<accession>A0A6G1PCZ3</accession>
<reference evidence="3" key="2">
    <citation type="submission" date="2019-02" db="EMBL/GenBank/DDBJ databases">
        <title>Opniocepnalus argus Var Kimnra genome.</title>
        <authorList>
            <person name="Zhou C."/>
            <person name="Xiao S."/>
        </authorList>
    </citation>
    <scope>NUCLEOTIDE SEQUENCE [LARGE SCALE GENOMIC DNA]</scope>
</reference>
<sequence length="297" mass="33505">MLTLLLKMTALCWKALLIVFLSAGNSSPALGKNQLARIVDEILNRYRLSYEAESTTGRVTTRYPMFSLAVSLPYDKEKQMYDFSSLDSGEEVRRTILNCDVYTGRRVVAATVLRWPNVLSQCPDGHVPWPHILKKCPAWVKTWSDVNKWCTDKVPKGTADHAEYRTLQKLNTLANNDKSSDLLLFYVLASPCDKRCTSETSHRSILNSINQIVNWVKYAVVFSDVFQPRDGPKIPETELRDSLMRLGTNQVNKRSIGLNNIFRCNGNPVQCTSCSSNNQVSPYCYSDEASSPNLPPI</sequence>
<dbReference type="AlphaFoldDB" id="A0A6G1PCZ3"/>
<feature type="chain" id="PRO_5026316929" evidence="1">
    <location>
        <begin position="32"/>
        <end position="297"/>
    </location>
</feature>
<keyword evidence="3" id="KW-1185">Reference proteome</keyword>
<reference evidence="2 3" key="1">
    <citation type="submission" date="2019-02" db="EMBL/GenBank/DDBJ databases">
        <title>Opniocepnalus argus genome.</title>
        <authorList>
            <person name="Zhou C."/>
            <person name="Xiao S."/>
        </authorList>
    </citation>
    <scope>NUCLEOTIDE SEQUENCE [LARGE SCALE GENOMIC DNA]</scope>
    <source>
        <strain evidence="2">OARG1902GOOAL</strain>
        <tissue evidence="2">Muscle</tissue>
    </source>
</reference>
<dbReference type="Pfam" id="PF18744">
    <property type="entry name" value="SNAD1"/>
    <property type="match status" value="1"/>
</dbReference>
<keyword evidence="1" id="KW-0732">Signal</keyword>